<dbReference type="InterPro" id="IPR000182">
    <property type="entry name" value="GNAT_dom"/>
</dbReference>
<dbReference type="RefSeq" id="WP_012964732.1">
    <property type="nucleotide sequence ID" value="NC_013849.1"/>
</dbReference>
<evidence type="ECO:0000313" key="10">
    <source>
        <dbReference type="EMBL" id="ADC64385.1"/>
    </source>
</evidence>
<dbReference type="Pfam" id="PF00005">
    <property type="entry name" value="ABC_tran"/>
    <property type="match status" value="1"/>
</dbReference>
<dbReference type="GO" id="GO:0016887">
    <property type="term" value="F:ATP hydrolysis activity"/>
    <property type="evidence" value="ECO:0007669"/>
    <property type="project" value="InterPro"/>
</dbReference>
<dbReference type="InterPro" id="IPR003439">
    <property type="entry name" value="ABC_transporter-like_ATP-bd"/>
</dbReference>
<dbReference type="PROSITE" id="PS51186">
    <property type="entry name" value="GNAT"/>
    <property type="match status" value="1"/>
</dbReference>
<reference evidence="11" key="1">
    <citation type="submission" date="2010-02" db="EMBL/GenBank/DDBJ databases">
        <title>Complete sequence of Ferroglobus placidus DSM 10642.</title>
        <authorList>
            <consortium name="US DOE Joint Genome Institute"/>
            <person name="Lucas S."/>
            <person name="Copeland A."/>
            <person name="Lapidus A."/>
            <person name="Cheng J.-F."/>
            <person name="Bruce D."/>
            <person name="Goodwin L."/>
            <person name="Pitluck S."/>
            <person name="Saunders E."/>
            <person name="Brettin T."/>
            <person name="Detter J.C."/>
            <person name="Han C."/>
            <person name="Tapia R."/>
            <person name="Larimer F."/>
            <person name="Land M."/>
            <person name="Hauser L."/>
            <person name="Kyrpides N."/>
            <person name="Ivanova N."/>
            <person name="Holmes D."/>
            <person name="Lovley D."/>
            <person name="Kyrpides N."/>
            <person name="Anderson I.J."/>
            <person name="Woyke T."/>
        </authorList>
    </citation>
    <scope>NUCLEOTIDE SEQUENCE [LARGE SCALE GENOMIC DNA]</scope>
    <source>
        <strain evidence="11">DSM 10642 / AEDII12DO</strain>
    </source>
</reference>
<keyword evidence="3" id="KW-1003">Cell membrane</keyword>
<evidence type="ECO:0000256" key="6">
    <source>
        <dbReference type="ARBA" id="ARBA00022967"/>
    </source>
</evidence>
<keyword evidence="4" id="KW-0547">Nucleotide-binding</keyword>
<keyword evidence="6" id="KW-1278">Translocase</keyword>
<evidence type="ECO:0000256" key="4">
    <source>
        <dbReference type="ARBA" id="ARBA00022741"/>
    </source>
</evidence>
<reference evidence="10 11" key="2">
    <citation type="journal article" date="2011" name="Stand. Genomic Sci.">
        <title>Complete genome sequence of Ferroglobus placidus AEDII12DO.</title>
        <authorList>
            <person name="Anderson I."/>
            <person name="Risso C."/>
            <person name="Holmes D."/>
            <person name="Lucas S."/>
            <person name="Copeland A."/>
            <person name="Lapidus A."/>
            <person name="Cheng J.F."/>
            <person name="Bruce D."/>
            <person name="Goodwin L."/>
            <person name="Pitluck S."/>
            <person name="Saunders E."/>
            <person name="Brettin T."/>
            <person name="Detter J.C."/>
            <person name="Han C."/>
            <person name="Tapia R."/>
            <person name="Larimer F."/>
            <person name="Land M."/>
            <person name="Hauser L."/>
            <person name="Woyke T."/>
            <person name="Lovley D."/>
            <person name="Kyrpides N."/>
            <person name="Ivanova N."/>
        </authorList>
    </citation>
    <scope>NUCLEOTIDE SEQUENCE [LARGE SCALE GENOMIC DNA]</scope>
    <source>
        <strain evidence="11">DSM 10642 / AEDII12DO</strain>
    </source>
</reference>
<proteinExistence type="predicted"/>
<keyword evidence="11" id="KW-1185">Reference proteome</keyword>
<evidence type="ECO:0000256" key="2">
    <source>
        <dbReference type="ARBA" id="ARBA00022448"/>
    </source>
</evidence>
<dbReference type="PANTHER" id="PTHR43553:SF27">
    <property type="entry name" value="ENERGY-COUPLING FACTOR TRANSPORTER ATP-BINDING PROTEIN ECFA2"/>
    <property type="match status" value="1"/>
</dbReference>
<dbReference type="InterPro" id="IPR027417">
    <property type="entry name" value="P-loop_NTPase"/>
</dbReference>
<dbReference type="InterPro" id="IPR016181">
    <property type="entry name" value="Acyl_CoA_acyltransferase"/>
</dbReference>
<dbReference type="SMART" id="SM00382">
    <property type="entry name" value="AAA"/>
    <property type="match status" value="1"/>
</dbReference>
<dbReference type="STRING" id="589924.Ferp_0199"/>
<sequence>MITRVVKSNVHRKWFGTIELENDLVLYTSGSVASWFFEGDEVEVVPKAKPKDVLGRKTLFFDDYDLFRIYEGEKVKAWSFFKKEITLNRTSFGRNVYSYKILAREAVYEKDFEAIAELEQYHYASQKSKVALWKCENCGKLIESNIKVRCDCGGEMHIVEIKGSTPASRFLVFELKDRQPYEPEIIAYVRVDPPVPLMHRKLGDEIVRNIRERVFPKEWFEKVFSPEEEMKEIFSELKSKHSLKIARHKLWEVASKKAMKECNSAVSRIARVVVHPDYRADGIGKLAVEVAVEWIAERRVPEMRMRKHLVETIAQMARFNPFFEKAGFYYLWETASGKPVLYKPLTEEAKKYIEEFLKSDEEAKKHGGKLCLPRYGTVTPIEKLKFENVSKVFSTTLDLLRVSEEVQFVLKSFGVKQRIVERYIFRDVNFEVKPGEIIAVVGASGAGKTTLLKLILGIEKPTSGNVEVEAEKISAIIPGDVEPEISEESVIEQIYKVCGDIYLAVEILNVCGISDAVLYRARYKELSTGQKERFKLALCLAEKPSLLLIDEFAAHLDEVTAMRVARKLAEVVRKAGITLIAVTHRKEVISALSPDRIFYVGYGGVLAENYLSAE</sequence>
<dbReference type="Gene3D" id="3.40.630.30">
    <property type="match status" value="1"/>
</dbReference>
<dbReference type="eggNOG" id="arCOG04297">
    <property type="taxonomic scope" value="Archaea"/>
</dbReference>
<dbReference type="OrthoDB" id="21377at2157"/>
<dbReference type="CDD" id="cd00267">
    <property type="entry name" value="ABC_ATPase"/>
    <property type="match status" value="1"/>
</dbReference>
<gene>
    <name evidence="10" type="ordered locus">Ferp_0199</name>
</gene>
<dbReference type="PANTHER" id="PTHR43553">
    <property type="entry name" value="HEAVY METAL TRANSPORTER"/>
    <property type="match status" value="1"/>
</dbReference>
<evidence type="ECO:0000259" key="9">
    <source>
        <dbReference type="PROSITE" id="PS51186"/>
    </source>
</evidence>
<evidence type="ECO:0000313" key="11">
    <source>
        <dbReference type="Proteomes" id="UP000002613"/>
    </source>
</evidence>
<dbReference type="CDD" id="cd04301">
    <property type="entry name" value="NAT_SF"/>
    <property type="match status" value="1"/>
</dbReference>
<dbReference type="Proteomes" id="UP000002613">
    <property type="component" value="Chromosome"/>
</dbReference>
<protein>
    <submittedName>
        <fullName evidence="10">ABC transporter related protein</fullName>
    </submittedName>
</protein>
<dbReference type="PROSITE" id="PS50893">
    <property type="entry name" value="ABC_TRANSPORTER_2"/>
    <property type="match status" value="1"/>
</dbReference>
<dbReference type="InterPro" id="IPR003593">
    <property type="entry name" value="AAA+_ATPase"/>
</dbReference>
<dbReference type="SUPFAM" id="SSF52540">
    <property type="entry name" value="P-loop containing nucleoside triphosphate hydrolases"/>
    <property type="match status" value="1"/>
</dbReference>
<evidence type="ECO:0000256" key="1">
    <source>
        <dbReference type="ARBA" id="ARBA00004202"/>
    </source>
</evidence>
<dbReference type="EMBL" id="CP001899">
    <property type="protein sequence ID" value="ADC64385.1"/>
    <property type="molecule type" value="Genomic_DNA"/>
</dbReference>
<keyword evidence="5" id="KW-0067">ATP-binding</keyword>
<evidence type="ECO:0000259" key="8">
    <source>
        <dbReference type="PROSITE" id="PS50893"/>
    </source>
</evidence>
<dbReference type="AlphaFoldDB" id="D3S1S8"/>
<dbReference type="Gene3D" id="3.40.50.300">
    <property type="entry name" value="P-loop containing nucleotide triphosphate hydrolases"/>
    <property type="match status" value="1"/>
</dbReference>
<dbReference type="InterPro" id="IPR050095">
    <property type="entry name" value="ECF_ABC_transporter_ATP-bd"/>
</dbReference>
<keyword evidence="7" id="KW-0472">Membrane</keyword>
<comment type="subcellular location">
    <subcellularLocation>
        <location evidence="1">Cell membrane</location>
        <topology evidence="1">Peripheral membrane protein</topology>
    </subcellularLocation>
</comment>
<dbReference type="PaxDb" id="589924-Ferp_0199"/>
<dbReference type="GeneID" id="8777693"/>
<evidence type="ECO:0000256" key="5">
    <source>
        <dbReference type="ARBA" id="ARBA00022840"/>
    </source>
</evidence>
<dbReference type="SUPFAM" id="SSF55729">
    <property type="entry name" value="Acyl-CoA N-acyltransferases (Nat)"/>
    <property type="match status" value="1"/>
</dbReference>
<accession>D3S1S8</accession>
<dbReference type="KEGG" id="fpl:Ferp_0199"/>
<dbReference type="GO" id="GO:0043190">
    <property type="term" value="C:ATP-binding cassette (ABC) transporter complex"/>
    <property type="evidence" value="ECO:0007669"/>
    <property type="project" value="TreeGrafter"/>
</dbReference>
<evidence type="ECO:0000256" key="3">
    <source>
        <dbReference type="ARBA" id="ARBA00022475"/>
    </source>
</evidence>
<name>D3S1S8_FERPA</name>
<feature type="domain" description="N-acetyltransferase" evidence="9">
    <location>
        <begin position="205"/>
        <end position="346"/>
    </location>
</feature>
<organism evidence="10 11">
    <name type="scientific">Ferroglobus placidus (strain DSM 10642 / AEDII12DO)</name>
    <dbReference type="NCBI Taxonomy" id="589924"/>
    <lineage>
        <taxon>Archaea</taxon>
        <taxon>Methanobacteriati</taxon>
        <taxon>Methanobacteriota</taxon>
        <taxon>Archaeoglobi</taxon>
        <taxon>Archaeoglobales</taxon>
        <taxon>Archaeoglobaceae</taxon>
        <taxon>Ferroglobus</taxon>
    </lineage>
</organism>
<evidence type="ECO:0000256" key="7">
    <source>
        <dbReference type="ARBA" id="ARBA00023136"/>
    </source>
</evidence>
<dbReference type="GO" id="GO:0042626">
    <property type="term" value="F:ATPase-coupled transmembrane transporter activity"/>
    <property type="evidence" value="ECO:0007669"/>
    <property type="project" value="TreeGrafter"/>
</dbReference>
<dbReference type="HOGENOM" id="CLU_437379_0_0_2"/>
<dbReference type="GO" id="GO:0016747">
    <property type="term" value="F:acyltransferase activity, transferring groups other than amino-acyl groups"/>
    <property type="evidence" value="ECO:0007669"/>
    <property type="project" value="InterPro"/>
</dbReference>
<keyword evidence="2" id="KW-0813">Transport</keyword>
<dbReference type="GO" id="GO:0005524">
    <property type="term" value="F:ATP binding"/>
    <property type="evidence" value="ECO:0007669"/>
    <property type="project" value="UniProtKB-KW"/>
</dbReference>
<feature type="domain" description="ABC transporter" evidence="8">
    <location>
        <begin position="384"/>
        <end position="613"/>
    </location>
</feature>